<dbReference type="GeneID" id="37878074"/>
<sequence>MHLDCEGCAGCCLDWRPLVADGSDHERRGRRDPMDDRYNFPQLSGREVRGFIEAGYGDALTVRLFEPDEGDDVVCVDGHDLAAIRGRPVFLVGLRVAPKPVAPFGIDPDATDENGTDATGRTWLDACVFLDPATLQCRIHGGDRYPETCSTYPGTNLHLGRETECERVEDAFGGERLLDDEPPADVSNPFDPGALGDSVFAHPSPEALEGAVDRVVAGDPRREHLIPFLTVAAGSAPGTLAVDDDRVRQAETALRDPGENAEGSWVGDALSAWTERAGEPGTPATGSWVNADRKCGAPATPGWTRNDQ</sequence>
<feature type="region of interest" description="Disordered" evidence="1">
    <location>
        <begin position="276"/>
        <end position="308"/>
    </location>
</feature>
<proteinExistence type="predicted"/>
<protein>
    <recommendedName>
        <fullName evidence="4">YkgJ family cysteine cluster protein</fullName>
    </recommendedName>
</protein>
<dbReference type="Pfam" id="PF24375">
    <property type="entry name" value="DUF7531"/>
    <property type="match status" value="1"/>
</dbReference>
<evidence type="ECO:0000256" key="1">
    <source>
        <dbReference type="SAM" id="MobiDB-lite"/>
    </source>
</evidence>
<dbReference type="InterPro" id="IPR055953">
    <property type="entry name" value="DUF7531"/>
</dbReference>
<evidence type="ECO:0000313" key="3">
    <source>
        <dbReference type="Proteomes" id="UP000263012"/>
    </source>
</evidence>
<dbReference type="Proteomes" id="UP000263012">
    <property type="component" value="Chromosome"/>
</dbReference>
<dbReference type="EMBL" id="CP025066">
    <property type="protein sequence ID" value="AUX09346.1"/>
    <property type="molecule type" value="Genomic_DNA"/>
</dbReference>
<dbReference type="AlphaFoldDB" id="A0A343TJS4"/>
<accession>A0A343TJS4</accession>
<gene>
    <name evidence="2" type="ORF">AArcSl_1718</name>
</gene>
<organism evidence="2 3">
    <name type="scientific">Halalkaliarchaeum desulfuricum</name>
    <dbReference type="NCBI Taxonomy" id="2055893"/>
    <lineage>
        <taxon>Archaea</taxon>
        <taxon>Methanobacteriati</taxon>
        <taxon>Methanobacteriota</taxon>
        <taxon>Stenosarchaea group</taxon>
        <taxon>Halobacteria</taxon>
        <taxon>Halobacteriales</taxon>
        <taxon>Haloferacaceae</taxon>
        <taxon>Halalkaliarchaeum</taxon>
    </lineage>
</organism>
<evidence type="ECO:0008006" key="4">
    <source>
        <dbReference type="Google" id="ProtNLM"/>
    </source>
</evidence>
<evidence type="ECO:0000313" key="2">
    <source>
        <dbReference type="EMBL" id="AUX09346.1"/>
    </source>
</evidence>
<dbReference type="OrthoDB" id="156950at2157"/>
<reference evidence="3" key="1">
    <citation type="submission" date="2017-11" db="EMBL/GenBank/DDBJ databases">
        <title>Phenotypic and genomic properties of facultatively anaerobic sulfur-reducing natronoarchaea from hypersaline soda lakes.</title>
        <authorList>
            <person name="Sorokin D.Y."/>
            <person name="Kublanov I.V."/>
            <person name="Roman P."/>
            <person name="Sinninghe Damste J.S."/>
            <person name="Golyshin P.N."/>
            <person name="Rojo D."/>
            <person name="Ciordia S."/>
            <person name="Mena M.D.C."/>
            <person name="Ferrer M."/>
            <person name="Messina E."/>
            <person name="Smedile F."/>
            <person name="La Spada G."/>
            <person name="La Cono V."/>
            <person name="Yakimov M.M."/>
        </authorList>
    </citation>
    <scope>NUCLEOTIDE SEQUENCE [LARGE SCALE GENOMIC DNA]</scope>
    <source>
        <strain evidence="3">AArc-Sl</strain>
    </source>
</reference>
<dbReference type="RefSeq" id="WP_119817792.1">
    <property type="nucleotide sequence ID" value="NZ_CP025066.1"/>
</dbReference>
<keyword evidence="3" id="KW-1185">Reference proteome</keyword>
<dbReference type="KEGG" id="hdf:AArcSl_1718"/>
<name>A0A343TJS4_9EURY</name>